<dbReference type="Proteomes" id="UP001149140">
    <property type="component" value="Unassembled WGS sequence"/>
</dbReference>
<dbReference type="GO" id="GO:0000976">
    <property type="term" value="F:transcription cis-regulatory region binding"/>
    <property type="evidence" value="ECO:0007669"/>
    <property type="project" value="TreeGrafter"/>
</dbReference>
<evidence type="ECO:0000256" key="2">
    <source>
        <dbReference type="ARBA" id="ARBA00023015"/>
    </source>
</evidence>
<evidence type="ECO:0000256" key="3">
    <source>
        <dbReference type="ARBA" id="ARBA00023125"/>
    </source>
</evidence>
<sequence>MTLAQLQSFVLVARHGSVKAAAAELEVTEPAVSVAVSALKKELGDELFVRSGRGIALTPGGRRLAALATEILGLAEQARRSVAESGGESRRLSVLATPLVAEHIGPLIELFTARDDGLELTVTSAASGSFVEALEHRRADIALGPAPSGATSIAAAPFLRCRFIVVAAPSHPLASGRAIAPASLAGERWLVGPPELDPGEATGSFFARNPGLAPEQISTYSSGAAAVAAAVAGEGIMLVLSHAVVDEVRRRQLVRLDVRGTPIIEMWHASTLGLGRALPAALALQRFATTPEATQAISSGRAGAVSSQIRPKVHVTLWQSVAQRGG</sequence>
<dbReference type="PROSITE" id="PS50931">
    <property type="entry name" value="HTH_LYSR"/>
    <property type="match status" value="1"/>
</dbReference>
<dbReference type="Pfam" id="PF03466">
    <property type="entry name" value="LysR_substrate"/>
    <property type="match status" value="1"/>
</dbReference>
<dbReference type="PANTHER" id="PTHR30126:SF39">
    <property type="entry name" value="HTH-TYPE TRANSCRIPTIONAL REGULATOR CYSL"/>
    <property type="match status" value="1"/>
</dbReference>
<dbReference type="CDD" id="cd05466">
    <property type="entry name" value="PBP2_LTTR_substrate"/>
    <property type="match status" value="1"/>
</dbReference>
<keyword evidence="7" id="KW-1185">Reference proteome</keyword>
<evidence type="ECO:0000313" key="7">
    <source>
        <dbReference type="Proteomes" id="UP001149140"/>
    </source>
</evidence>
<dbReference type="GO" id="GO:0003700">
    <property type="term" value="F:DNA-binding transcription factor activity"/>
    <property type="evidence" value="ECO:0007669"/>
    <property type="project" value="InterPro"/>
</dbReference>
<evidence type="ECO:0000259" key="5">
    <source>
        <dbReference type="PROSITE" id="PS50931"/>
    </source>
</evidence>
<dbReference type="AlphaFoldDB" id="A0A9X3S3L3"/>
<dbReference type="PRINTS" id="PR00039">
    <property type="entry name" value="HTHLYSR"/>
</dbReference>
<dbReference type="InterPro" id="IPR000847">
    <property type="entry name" value="LysR_HTH_N"/>
</dbReference>
<keyword evidence="3" id="KW-0238">DNA-binding</keyword>
<dbReference type="SUPFAM" id="SSF53850">
    <property type="entry name" value="Periplasmic binding protein-like II"/>
    <property type="match status" value="1"/>
</dbReference>
<evidence type="ECO:0000256" key="4">
    <source>
        <dbReference type="ARBA" id="ARBA00023163"/>
    </source>
</evidence>
<dbReference type="InterPro" id="IPR005119">
    <property type="entry name" value="LysR_subst-bd"/>
</dbReference>
<gene>
    <name evidence="6" type="ORF">OM076_18280</name>
</gene>
<dbReference type="Gene3D" id="1.10.10.10">
    <property type="entry name" value="Winged helix-like DNA-binding domain superfamily/Winged helix DNA-binding domain"/>
    <property type="match status" value="1"/>
</dbReference>
<proteinExistence type="inferred from homology"/>
<dbReference type="PANTHER" id="PTHR30126">
    <property type="entry name" value="HTH-TYPE TRANSCRIPTIONAL REGULATOR"/>
    <property type="match status" value="1"/>
</dbReference>
<dbReference type="Gene3D" id="3.40.190.290">
    <property type="match status" value="1"/>
</dbReference>
<reference evidence="6" key="1">
    <citation type="submission" date="2022-10" db="EMBL/GenBank/DDBJ databases">
        <title>The WGS of Solirubrobacter ginsenosidimutans DSM 21036.</title>
        <authorList>
            <person name="Jiang Z."/>
        </authorList>
    </citation>
    <scope>NUCLEOTIDE SEQUENCE</scope>
    <source>
        <strain evidence="6">DSM 21036</strain>
    </source>
</reference>
<dbReference type="InterPro" id="IPR036388">
    <property type="entry name" value="WH-like_DNA-bd_sf"/>
</dbReference>
<dbReference type="SUPFAM" id="SSF46785">
    <property type="entry name" value="Winged helix' DNA-binding domain"/>
    <property type="match status" value="1"/>
</dbReference>
<evidence type="ECO:0000256" key="1">
    <source>
        <dbReference type="ARBA" id="ARBA00009437"/>
    </source>
</evidence>
<keyword evidence="4" id="KW-0804">Transcription</keyword>
<dbReference type="EMBL" id="JAPDOD010000017">
    <property type="protein sequence ID" value="MDA0162226.1"/>
    <property type="molecule type" value="Genomic_DNA"/>
</dbReference>
<name>A0A9X3S3L3_9ACTN</name>
<dbReference type="InterPro" id="IPR036390">
    <property type="entry name" value="WH_DNA-bd_sf"/>
</dbReference>
<accession>A0A9X3S3L3</accession>
<comment type="similarity">
    <text evidence="1">Belongs to the LysR transcriptional regulatory family.</text>
</comment>
<dbReference type="Pfam" id="PF00126">
    <property type="entry name" value="HTH_1"/>
    <property type="match status" value="1"/>
</dbReference>
<protein>
    <submittedName>
        <fullName evidence="6">LysR family transcriptional regulator</fullName>
    </submittedName>
</protein>
<comment type="caution">
    <text evidence="6">The sequence shown here is derived from an EMBL/GenBank/DDBJ whole genome shotgun (WGS) entry which is preliminary data.</text>
</comment>
<dbReference type="RefSeq" id="WP_270041462.1">
    <property type="nucleotide sequence ID" value="NZ_JAPDOD010000017.1"/>
</dbReference>
<evidence type="ECO:0000313" key="6">
    <source>
        <dbReference type="EMBL" id="MDA0162226.1"/>
    </source>
</evidence>
<keyword evidence="2" id="KW-0805">Transcription regulation</keyword>
<organism evidence="6 7">
    <name type="scientific">Solirubrobacter ginsenosidimutans</name>
    <dbReference type="NCBI Taxonomy" id="490573"/>
    <lineage>
        <taxon>Bacteria</taxon>
        <taxon>Bacillati</taxon>
        <taxon>Actinomycetota</taxon>
        <taxon>Thermoleophilia</taxon>
        <taxon>Solirubrobacterales</taxon>
        <taxon>Solirubrobacteraceae</taxon>
        <taxon>Solirubrobacter</taxon>
    </lineage>
</organism>
<feature type="domain" description="HTH lysR-type" evidence="5">
    <location>
        <begin position="1"/>
        <end position="58"/>
    </location>
</feature>